<keyword evidence="2" id="KW-1185">Reference proteome</keyword>
<dbReference type="RefSeq" id="WP_134641382.1">
    <property type="nucleotide sequence ID" value="NZ_SOHM01000030.1"/>
</dbReference>
<dbReference type="EMBL" id="SOHM01000030">
    <property type="protein sequence ID" value="TFD88142.1"/>
    <property type="molecule type" value="Genomic_DNA"/>
</dbReference>
<sequence>MDPTLEDMPARLRPTLQMLLNTSAEDERIRAVWLEGSLARGLADDWSDLDLHLAVREPESFAATDWLESQVHLVLADAIPGLTGSFICVTSGWIHIDLNVHPPDGEFAPEDTRRVLFDRDALIRNSMTTASPSGLPFFPAQDVQIFLYVLGQSVASVRRGDLIAHSQATAMMRDRLLVNLLLAENGVTSP</sequence>
<protein>
    <recommendedName>
        <fullName evidence="3">Nucleotidyltransferase domain-containing protein</fullName>
    </recommendedName>
</protein>
<organism evidence="1 2">
    <name type="scientific">Cryobacterium lactosi</name>
    <dbReference type="NCBI Taxonomy" id="1259202"/>
    <lineage>
        <taxon>Bacteria</taxon>
        <taxon>Bacillati</taxon>
        <taxon>Actinomycetota</taxon>
        <taxon>Actinomycetes</taxon>
        <taxon>Micrococcales</taxon>
        <taxon>Microbacteriaceae</taxon>
        <taxon>Cryobacterium</taxon>
    </lineage>
</organism>
<dbReference type="SUPFAM" id="SSF81301">
    <property type="entry name" value="Nucleotidyltransferase"/>
    <property type="match status" value="1"/>
</dbReference>
<dbReference type="InterPro" id="IPR007530">
    <property type="entry name" value="Aminoglycoside_adenylylTfrase"/>
</dbReference>
<evidence type="ECO:0000313" key="1">
    <source>
        <dbReference type="EMBL" id="TFD88142.1"/>
    </source>
</evidence>
<dbReference type="CDD" id="cd05403">
    <property type="entry name" value="NT_KNTase_like"/>
    <property type="match status" value="1"/>
</dbReference>
<comment type="caution">
    <text evidence="1">The sequence shown here is derived from an EMBL/GenBank/DDBJ whole genome shotgun (WGS) entry which is preliminary data.</text>
</comment>
<dbReference type="AlphaFoldDB" id="A0A4R9BP99"/>
<dbReference type="Pfam" id="PF04439">
    <property type="entry name" value="Adenyl_transf"/>
    <property type="match status" value="1"/>
</dbReference>
<name>A0A4R9BP99_9MICO</name>
<dbReference type="OrthoDB" id="5069422at2"/>
<dbReference type="InterPro" id="IPR043519">
    <property type="entry name" value="NT_sf"/>
</dbReference>
<evidence type="ECO:0000313" key="2">
    <source>
        <dbReference type="Proteomes" id="UP000298468"/>
    </source>
</evidence>
<dbReference type="Gene3D" id="3.30.460.10">
    <property type="entry name" value="Beta Polymerase, domain 2"/>
    <property type="match status" value="1"/>
</dbReference>
<dbReference type="Proteomes" id="UP000298468">
    <property type="component" value="Unassembled WGS sequence"/>
</dbReference>
<reference evidence="1 2" key="1">
    <citation type="submission" date="2019-03" db="EMBL/GenBank/DDBJ databases">
        <title>Genomics of glacier-inhabiting Cryobacterium strains.</title>
        <authorList>
            <person name="Liu Q."/>
            <person name="Xin Y.-H."/>
        </authorList>
    </citation>
    <scope>NUCLEOTIDE SEQUENCE [LARGE SCALE GENOMIC DNA]</scope>
    <source>
        <strain evidence="1 2">Sr59</strain>
    </source>
</reference>
<gene>
    <name evidence="1" type="ORF">E3T61_13680</name>
</gene>
<accession>A0A4R9BP99</accession>
<evidence type="ECO:0008006" key="3">
    <source>
        <dbReference type="Google" id="ProtNLM"/>
    </source>
</evidence>
<proteinExistence type="predicted"/>